<keyword evidence="7" id="KW-0966">Cell projection</keyword>
<organism evidence="12 13">
    <name type="scientific">Clavelina lepadiformis</name>
    <name type="common">Light-bulb sea squirt</name>
    <name type="synonym">Ascidia lepadiformis</name>
    <dbReference type="NCBI Taxonomy" id="159417"/>
    <lineage>
        <taxon>Eukaryota</taxon>
        <taxon>Metazoa</taxon>
        <taxon>Chordata</taxon>
        <taxon>Tunicata</taxon>
        <taxon>Ascidiacea</taxon>
        <taxon>Aplousobranchia</taxon>
        <taxon>Clavelinidae</taxon>
        <taxon>Clavelina</taxon>
    </lineage>
</organism>
<evidence type="ECO:0000256" key="6">
    <source>
        <dbReference type="ARBA" id="ARBA00023212"/>
    </source>
</evidence>
<comment type="similarity">
    <text evidence="8">Belongs to the CFAP43 family.</text>
</comment>
<evidence type="ECO:0000256" key="9">
    <source>
        <dbReference type="ARBA" id="ARBA00023662"/>
    </source>
</evidence>
<evidence type="ECO:0000256" key="1">
    <source>
        <dbReference type="ARBA" id="ARBA00004430"/>
    </source>
</evidence>
<dbReference type="PANTHER" id="PTHR14885:SF1">
    <property type="entry name" value="CILIA- AND FLAGELLA-ASSOCIATED PROTEIN 43"/>
    <property type="match status" value="1"/>
</dbReference>
<dbReference type="InterPro" id="IPR036322">
    <property type="entry name" value="WD40_repeat_dom_sf"/>
</dbReference>
<evidence type="ECO:0000256" key="8">
    <source>
        <dbReference type="ARBA" id="ARBA00023605"/>
    </source>
</evidence>
<keyword evidence="3" id="KW-0853">WD repeat</keyword>
<dbReference type="Pfam" id="PF00400">
    <property type="entry name" value="WD40"/>
    <property type="match status" value="1"/>
</dbReference>
<keyword evidence="13" id="KW-1185">Reference proteome</keyword>
<comment type="subcellular location">
    <subcellularLocation>
        <location evidence="1">Cytoplasm</location>
        <location evidence="1">Cytoskeleton</location>
        <location evidence="1">Cilium axoneme</location>
    </subcellularLocation>
</comment>
<keyword evidence="2" id="KW-0963">Cytoplasm</keyword>
<sequence length="1684" mass="188999">MEHYGSFVLGWAQGYKGDQVSHIDPENICYACGNVIKFIDVISGSENVFKSPGNGITKIATSPTHGLFAVAESGLNPRIFVCRYPSFEVACVLEGGANLEYSQIAFSISGSYIAACSGIPDFSIYVWEWTTGKLKCSEKLLSEDSISSLLFNPLNQHQISLMGPNKVTLWSIQECNNIATLKGKKVPLPTSDGIILEETDDTPLSRTGTRLGFNVSLPASTTAGLTGEKATEFVAPELRHARVTPTSQCWSSRSDVYIGCTDGQLFRVNGDNGHPSLLLGGVSDQLLEGDMEPGMFSSIALNSQGLIAGGVDGCLRTIRVDNNGIKINDIWKGSHPINFISFSPGVFVELVYGSADGSIHRFNTVKQQGTTVASTKTGQFVGVSYSTGGKFCVTCREEGELQVWESETGFLVANVSLCTRITSVACCPSAPVAAVGTWTGHICYVDLSSLSTEEADLRQVDRVRMHHGPVNFLRYDPTGKFLLSACAEENEVFVIDAKPTLKFACIGYVDCGGAVKDLSIHHQPTQSNVVAVVGQPHETDEALSPNAVVIFSLSSELISKPDKHFQSRRQNFKDGSINCCRYQLSEPIDCAVITKFEMKIELAALSATSKKLLRFEIFQGRKSSSEEEVEVVKPASVHRGHELNGGVLVMSSHGSWLASASSDGSIIFRDLLNWNSIVVVLAHSFMDGGVRAIALSPEAHQIVSVGTNDASLVAFNFDFKSKGRLAAGSSFQFARNLNMQLRSDWDTESEAVFNMDEWSAQIAARRRATSIAESSDERPGDALQDARPASVVQSEVTMTPTPTPAADGTWLDAKVAIALKEENAKYDEVKRELRKSIKELRKTILSIMETNENLPELEQLRHDEYNLDTDEQKRMQVEQNKQVEEVREEIHFENLAQKYLAFLIKKECWDDMVIKGRALKTFSTSVSVNNYPLRPILSQETNLLQKITQLRKIEIAENVVRKSVVEASASLTSTGGEEEEEDEDTASIGLSLHGSLGPKYSGDNKLFYSQFDLHTREEKIAQVVLVKDAIRRIKEAFNEAFSNVYKNKDQEITRIKERNVRIRAIMQELDMDDEAVMDPSMDEDEMPEKVFEVKNAEVTVERVLSEEQIKEKEEQERLDDERKAAAKGDNKRERALGDMMGGVLEVKKEDILKQDIPPPDFAEEKLEKDWSEEEKKKMKEYEKKLKDLQEEREKYRKNLENELKKLQQSNIDGMASFDETLVQLFNRKVKIEMVVNQEELKILRLTSSVTTNDELNVHEKQLNYLHDLKSKAMAQSSARVEEIRKIVDEYQEVYDNVVAEDKLLDRAFKREFSDVPLSVADQLYKLFKRRPRVQRQRNLADRSGSLDPYGMSDRGSVAQSVISDTSLNGLSELDDESNMPEGVDVTIWTRLCVARRTKVESEIRVRKTALTLAEMTQYLQHRVNEDESLRQEIDDIIKQQTKLCEDFMKNTLNLEVQFLLKQGQVEVVSGTFTPDYSDSILIHRGVVEDLNGTIRALGEGKVAAMTESKDFKKGIHQLEWERKRMIMKMEDLHNRARHIQMLKLTKDLQAFLNEENHSAKQAKQMAVLEQTLAMQDKQLDKNLSQRDVTASHLSRTIRLKEHENKELDKVLEELHVSVSERQNISQVNAAERAKNTADKRLRGIVQRRKLVDLAKAQAQEVAVLRAEVERLRMKTFPALVQVER</sequence>
<dbReference type="PANTHER" id="PTHR14885">
    <property type="entry name" value="CILIA- AND FLAGELLA-ASSOCIATED PROTEIN 43-RELATED"/>
    <property type="match status" value="1"/>
</dbReference>
<feature type="coiled-coil region" evidence="10">
    <location>
        <begin position="1171"/>
        <end position="1212"/>
    </location>
</feature>
<keyword evidence="4" id="KW-0677">Repeat</keyword>
<reference evidence="12 13" key="1">
    <citation type="submission" date="2024-02" db="EMBL/GenBank/DDBJ databases">
        <authorList>
            <person name="Daric V."/>
            <person name="Darras S."/>
        </authorList>
    </citation>
    <scope>NUCLEOTIDE SEQUENCE [LARGE SCALE GENOMIC DNA]</scope>
</reference>
<comment type="caution">
    <text evidence="12">The sequence shown here is derived from an EMBL/GenBank/DDBJ whole genome shotgun (WGS) entry which is preliminary data.</text>
</comment>
<evidence type="ECO:0000256" key="10">
    <source>
        <dbReference type="SAM" id="Coils"/>
    </source>
</evidence>
<gene>
    <name evidence="12" type="ORF">CVLEPA_LOCUS11627</name>
</gene>
<dbReference type="Proteomes" id="UP001642483">
    <property type="component" value="Unassembled WGS sequence"/>
</dbReference>
<evidence type="ECO:0000256" key="5">
    <source>
        <dbReference type="ARBA" id="ARBA00023054"/>
    </source>
</evidence>
<accession>A0ABP0FP65</accession>
<protein>
    <recommendedName>
        <fullName evidence="9">Cilia- and flagella-associated protein 43</fullName>
    </recommendedName>
</protein>
<evidence type="ECO:0000256" key="11">
    <source>
        <dbReference type="SAM" id="MobiDB-lite"/>
    </source>
</evidence>
<evidence type="ECO:0000256" key="2">
    <source>
        <dbReference type="ARBA" id="ARBA00022490"/>
    </source>
</evidence>
<dbReference type="Gene3D" id="2.130.10.10">
    <property type="entry name" value="YVTN repeat-like/Quinoprotein amine dehydrogenase"/>
    <property type="match status" value="3"/>
</dbReference>
<evidence type="ECO:0000313" key="12">
    <source>
        <dbReference type="EMBL" id="CAK8681425.1"/>
    </source>
</evidence>
<dbReference type="SUPFAM" id="SSF50978">
    <property type="entry name" value="WD40 repeat-like"/>
    <property type="match status" value="2"/>
</dbReference>
<feature type="compositionally biased region" description="Polar residues" evidence="11">
    <location>
        <begin position="791"/>
        <end position="800"/>
    </location>
</feature>
<keyword evidence="6" id="KW-0206">Cytoskeleton</keyword>
<dbReference type="Pfam" id="PF25828">
    <property type="entry name" value="CC_Cfap43"/>
    <property type="match status" value="1"/>
</dbReference>
<name>A0ABP0FP65_CLALP</name>
<evidence type="ECO:0000313" key="13">
    <source>
        <dbReference type="Proteomes" id="UP001642483"/>
    </source>
</evidence>
<feature type="coiled-coil region" evidence="10">
    <location>
        <begin position="816"/>
        <end position="850"/>
    </location>
</feature>
<proteinExistence type="inferred from homology"/>
<feature type="region of interest" description="Disordered" evidence="11">
    <location>
        <begin position="769"/>
        <end position="805"/>
    </location>
</feature>
<feature type="region of interest" description="Disordered" evidence="11">
    <location>
        <begin position="1109"/>
        <end position="1134"/>
    </location>
</feature>
<keyword evidence="5 10" id="KW-0175">Coiled coil</keyword>
<evidence type="ECO:0000256" key="3">
    <source>
        <dbReference type="ARBA" id="ARBA00022574"/>
    </source>
</evidence>
<evidence type="ECO:0000256" key="4">
    <source>
        <dbReference type="ARBA" id="ARBA00022737"/>
    </source>
</evidence>
<dbReference type="InterPro" id="IPR001680">
    <property type="entry name" value="WD40_rpt"/>
</dbReference>
<dbReference type="SMART" id="SM00320">
    <property type="entry name" value="WD40"/>
    <property type="match status" value="7"/>
</dbReference>
<dbReference type="InterPro" id="IPR015943">
    <property type="entry name" value="WD40/YVTN_repeat-like_dom_sf"/>
</dbReference>
<dbReference type="EMBL" id="CAWYQH010000079">
    <property type="protein sequence ID" value="CAK8681425.1"/>
    <property type="molecule type" value="Genomic_DNA"/>
</dbReference>
<evidence type="ECO:0000256" key="7">
    <source>
        <dbReference type="ARBA" id="ARBA00023273"/>
    </source>
</evidence>
<feature type="region of interest" description="Disordered" evidence="11">
    <location>
        <begin position="1335"/>
        <end position="1354"/>
    </location>
</feature>